<dbReference type="InterPro" id="IPR032319">
    <property type="entry name" value="CLP1_P"/>
</dbReference>
<protein>
    <recommendedName>
        <fullName evidence="4">Polynucleotide 5'-hydroxyl-kinase GRC3</fullName>
    </recommendedName>
    <alternativeName>
        <fullName evidence="3">Polynucleotide 5'-hydroxyl-kinase grc3</fullName>
    </alternativeName>
</protein>
<dbReference type="PANTHER" id="PTHR12755:SF3">
    <property type="entry name" value="POLYNUCLEOTIDE 5'-HYDROXYL-KINASE NOL9"/>
    <property type="match status" value="1"/>
</dbReference>
<evidence type="ECO:0000313" key="13">
    <source>
        <dbReference type="EMBL" id="EHN01344.1"/>
    </source>
</evidence>
<evidence type="ECO:0000256" key="1">
    <source>
        <dbReference type="ARBA" id="ARBA00004604"/>
    </source>
</evidence>
<dbReference type="HOGENOM" id="CLU_010345_1_1_1"/>
<keyword evidence="8" id="KW-0418">Kinase</keyword>
<dbReference type="InterPro" id="IPR027417">
    <property type="entry name" value="P-loop_NTPase"/>
</dbReference>
<comment type="similarity">
    <text evidence="2">Belongs to the Clp1 family. NOL9/GRC3 subfamily.</text>
</comment>
<dbReference type="GO" id="GO:0005524">
    <property type="term" value="F:ATP binding"/>
    <property type="evidence" value="ECO:0007669"/>
    <property type="project" value="UniProtKB-KW"/>
</dbReference>
<evidence type="ECO:0000259" key="12">
    <source>
        <dbReference type="Pfam" id="PF16575"/>
    </source>
</evidence>
<evidence type="ECO:0000256" key="9">
    <source>
        <dbReference type="ARBA" id="ARBA00022840"/>
    </source>
</evidence>
<keyword evidence="10" id="KW-0539">Nucleus</keyword>
<evidence type="ECO:0000256" key="10">
    <source>
        <dbReference type="ARBA" id="ARBA00023242"/>
    </source>
</evidence>
<dbReference type="OrthoDB" id="4054781at2759"/>
<reference evidence="13 14" key="1">
    <citation type="journal article" date="2012" name="FEMS Yeast Res.">
        <title>The genome sequence of the wine yeast VIN7 reveals an allotriploid hybrid genome with Saccharomyces cerevisiae and Saccharomyces kudriavzevii origins.</title>
        <authorList>
            <person name="Borneman A.R."/>
            <person name="Desany B.A."/>
            <person name="Riches D."/>
            <person name="Affourtit J.P."/>
            <person name="Forgan A.H."/>
            <person name="Pretorius I.S."/>
            <person name="Egholm M."/>
            <person name="Chambers P.J."/>
        </authorList>
    </citation>
    <scope>NUCLEOTIDE SEQUENCE [LARGE SCALE GENOMIC DNA]</scope>
    <source>
        <strain evidence="13 14">VIN7</strain>
    </source>
</reference>
<evidence type="ECO:0000313" key="14">
    <source>
        <dbReference type="Proteomes" id="UP000009009"/>
    </source>
</evidence>
<dbReference type="AlphaFoldDB" id="H0GXX1"/>
<keyword evidence="7" id="KW-0547">Nucleotide-binding</keyword>
<organism evidence="13 14">
    <name type="scientific">Saccharomyces cerevisiae x Saccharomyces kudriavzevii (strain VIN7)</name>
    <name type="common">Yeast</name>
    <dbReference type="NCBI Taxonomy" id="1095631"/>
    <lineage>
        <taxon>Eukaryota</taxon>
        <taxon>Fungi</taxon>
        <taxon>Dikarya</taxon>
        <taxon>Ascomycota</taxon>
        <taxon>Saccharomycotina</taxon>
        <taxon>Saccharomycetes</taxon>
        <taxon>Saccharomycetales</taxon>
        <taxon>Saccharomycetaceae</taxon>
        <taxon>Saccharomyces</taxon>
    </lineage>
</organism>
<keyword evidence="9" id="KW-0067">ATP-binding</keyword>
<dbReference type="InterPro" id="IPR045116">
    <property type="entry name" value="Clp1/Grc3"/>
</dbReference>
<feature type="compositionally biased region" description="Low complexity" evidence="11">
    <location>
        <begin position="13"/>
        <end position="31"/>
    </location>
</feature>
<evidence type="ECO:0000256" key="4">
    <source>
        <dbReference type="ARBA" id="ARBA00019824"/>
    </source>
</evidence>
<evidence type="ECO:0000256" key="3">
    <source>
        <dbReference type="ARBA" id="ARBA00018706"/>
    </source>
</evidence>
<feature type="compositionally biased region" description="Polar residues" evidence="11">
    <location>
        <begin position="32"/>
        <end position="42"/>
    </location>
</feature>
<keyword evidence="6" id="KW-0808">Transferase</keyword>
<evidence type="ECO:0000256" key="2">
    <source>
        <dbReference type="ARBA" id="ARBA00011003"/>
    </source>
</evidence>
<evidence type="ECO:0000256" key="5">
    <source>
        <dbReference type="ARBA" id="ARBA00022552"/>
    </source>
</evidence>
<evidence type="ECO:0000256" key="6">
    <source>
        <dbReference type="ARBA" id="ARBA00022679"/>
    </source>
</evidence>
<dbReference type="EMBL" id="AGVY01000298">
    <property type="protein sequence ID" value="EHN01344.1"/>
    <property type="molecule type" value="Genomic_DNA"/>
</dbReference>
<proteinExistence type="inferred from homology"/>
<dbReference type="PhylomeDB" id="H0GXX1"/>
<dbReference type="GO" id="GO:0051731">
    <property type="term" value="F:polynucleotide 5'-hydroxyl-kinase activity"/>
    <property type="evidence" value="ECO:0007669"/>
    <property type="project" value="InterPro"/>
</dbReference>
<evidence type="ECO:0000256" key="11">
    <source>
        <dbReference type="SAM" id="MobiDB-lite"/>
    </source>
</evidence>
<dbReference type="FunFam" id="3.40.50.300:FF:002306">
    <property type="entry name" value="Grc3p"/>
    <property type="match status" value="1"/>
</dbReference>
<keyword evidence="14" id="KW-1185">Reference proteome</keyword>
<dbReference type="GO" id="GO:0000448">
    <property type="term" value="P:cleavage in ITS2 between 5.8S rRNA and LSU-rRNA of tricistronic rRNA transcript (SSU-rRNA, 5.8S rRNA, LSU-rRNA)"/>
    <property type="evidence" value="ECO:0007669"/>
    <property type="project" value="TreeGrafter"/>
</dbReference>
<sequence>MVTNSKQDLPRYSKGSGSDSGSDSDSSSSSKVQFSLTPSSKSATVVLNSEEYEDDDAVDDLDKELANNIFYTGDEDETMFVGLKERQKLHLSGVFRLQIVKGGIVYNNVHYNASKEILNFWHPLSQSIPTIDFSHFAGWQDTIFMPRNNRFNIKGEEFKPFPCVLRVFNSNHTGLLEVGHLYRDVNYLWKPKESYFPPNERATYHLLHESDDVQSLSVPRYWSTPLEKLYLNHKTATYDTRIMVLGGKNSGKSTLLRLLLEKFTQDMRDSTTNQEELIYLDLDPGQPEYSLPDSISLNKIIPEPIALGQHLCQGSNFQTLLQFYIGSSSPQDEPSSYLNYVDNLIDYLEEHVFFGTSLLNLPGWIKGFGMQILNHVIRKYKPTHLVFLETANSKRHLDELLIPQNFSTSLRDSYVPEVVRIPAHNLNSTSPARFHASQLRTLKVLALFHKLNQFDYDFAPLLKSAPLQISYGNDKGGIGGIQFPMEFRNLNPQDIKSSLEGTVIGIHAYFRENLLDVKNLDTFPILQSCTPSIKNFITLGLIHSIDTSQQIMNIYVPPFHSQNLDKQSQDIQWIIVRNKTETPFCDLLPSPHTITWDASIQIPFATFERRKKLEHVWKVRKNVMRRGQFMKR</sequence>
<evidence type="ECO:0000256" key="8">
    <source>
        <dbReference type="ARBA" id="ARBA00022777"/>
    </source>
</evidence>
<comment type="subcellular location">
    <subcellularLocation>
        <location evidence="1">Nucleus</location>
        <location evidence="1">Nucleolus</location>
    </subcellularLocation>
</comment>
<dbReference type="Pfam" id="PF16575">
    <property type="entry name" value="CLP1_P"/>
    <property type="match status" value="1"/>
</dbReference>
<accession>H0GXX1</accession>
<dbReference type="Proteomes" id="UP000009009">
    <property type="component" value="Unassembled WGS sequence"/>
</dbReference>
<feature type="domain" description="Clp1 P-loop" evidence="12">
    <location>
        <begin position="246"/>
        <end position="410"/>
    </location>
</feature>
<comment type="caution">
    <text evidence="13">The sequence shown here is derived from an EMBL/GenBank/DDBJ whole genome shotgun (WGS) entry which is preliminary data.</text>
</comment>
<dbReference type="GO" id="GO:0005730">
    <property type="term" value="C:nucleolus"/>
    <property type="evidence" value="ECO:0007669"/>
    <property type="project" value="UniProtKB-SubCell"/>
</dbReference>
<dbReference type="Gene3D" id="3.40.50.300">
    <property type="entry name" value="P-loop containing nucleotide triphosphate hydrolases"/>
    <property type="match status" value="1"/>
</dbReference>
<gene>
    <name evidence="13" type="ORF">VIN7_8528</name>
</gene>
<evidence type="ECO:0000256" key="7">
    <source>
        <dbReference type="ARBA" id="ARBA00022741"/>
    </source>
</evidence>
<dbReference type="PANTHER" id="PTHR12755">
    <property type="entry name" value="CLEAVAGE/POLYADENYLATION FACTOR IA SUBUNIT CLP1P"/>
    <property type="match status" value="1"/>
</dbReference>
<name>H0GXX1_SACCK</name>
<feature type="region of interest" description="Disordered" evidence="11">
    <location>
        <begin position="1"/>
        <end position="42"/>
    </location>
</feature>
<keyword evidence="5" id="KW-0698">rRNA processing</keyword>